<dbReference type="InterPro" id="IPR011009">
    <property type="entry name" value="Kinase-like_dom_sf"/>
</dbReference>
<organism evidence="2 3">
    <name type="scientific">Reticulomyxa filosa</name>
    <dbReference type="NCBI Taxonomy" id="46433"/>
    <lineage>
        <taxon>Eukaryota</taxon>
        <taxon>Sar</taxon>
        <taxon>Rhizaria</taxon>
        <taxon>Retaria</taxon>
        <taxon>Foraminifera</taxon>
        <taxon>Monothalamids</taxon>
        <taxon>Reticulomyxidae</taxon>
        <taxon>Reticulomyxa</taxon>
    </lineage>
</organism>
<evidence type="ECO:0000256" key="1">
    <source>
        <dbReference type="SAM" id="MobiDB-lite"/>
    </source>
</evidence>
<comment type="caution">
    <text evidence="2">The sequence shown here is derived from an EMBL/GenBank/DDBJ whole genome shotgun (WGS) entry which is preliminary data.</text>
</comment>
<dbReference type="EMBL" id="ASPP01003304">
    <property type="protein sequence ID" value="ETO33559.1"/>
    <property type="molecule type" value="Genomic_DNA"/>
</dbReference>
<dbReference type="Proteomes" id="UP000023152">
    <property type="component" value="Unassembled WGS sequence"/>
</dbReference>
<evidence type="ECO:0000313" key="3">
    <source>
        <dbReference type="Proteomes" id="UP000023152"/>
    </source>
</evidence>
<gene>
    <name evidence="2" type="ORF">RFI_03544</name>
</gene>
<dbReference type="SUPFAM" id="SSF56112">
    <property type="entry name" value="Protein kinase-like (PK-like)"/>
    <property type="match status" value="1"/>
</dbReference>
<evidence type="ECO:0008006" key="4">
    <source>
        <dbReference type="Google" id="ProtNLM"/>
    </source>
</evidence>
<dbReference type="AlphaFoldDB" id="X6P643"/>
<feature type="region of interest" description="Disordered" evidence="1">
    <location>
        <begin position="1"/>
        <end position="23"/>
    </location>
</feature>
<accession>X6P643</accession>
<dbReference type="Gene3D" id="1.10.510.10">
    <property type="entry name" value="Transferase(Phosphotransferase) domain 1"/>
    <property type="match status" value="1"/>
</dbReference>
<keyword evidence="3" id="KW-1185">Reference proteome</keyword>
<evidence type="ECO:0000313" key="2">
    <source>
        <dbReference type="EMBL" id="ETO33559.1"/>
    </source>
</evidence>
<protein>
    <recommendedName>
        <fullName evidence="4">Protein kinase domain-containing protein</fullName>
    </recommendedName>
</protein>
<proteinExistence type="predicted"/>
<name>X6P643_RETFI</name>
<sequence>MDQLENVFNKNKKNNDNHTTMDTPLPIRKLSMLHTTCSKNNNNNNNNNDDLTSYTMFFMKPKKLSNRRENELNESPTNTLLLKDDINESRYAINIINDIDQIIINPSSIHHLTFDEKKQTQQIIIEKYQQQLDESSILSSIDIKKLIQDKNNTIIYLQKDKDIMIQKYLLNNFTDNNNNSNNSLFTFLVFDYNTTMNLILLIDYHSSQLLWEYHIQQNIIENSWFCFPKQIFMFQQNNMICALMSDQYQYQYSIHHVINTFQTYDQLLPESLALLFACQIFEIILHLHLCQIIHTNIQCQSFLWDINQQEDLKLN</sequence>
<reference evidence="2 3" key="1">
    <citation type="journal article" date="2013" name="Curr. Biol.">
        <title>The Genome of the Foraminiferan Reticulomyxa filosa.</title>
        <authorList>
            <person name="Glockner G."/>
            <person name="Hulsmann N."/>
            <person name="Schleicher M."/>
            <person name="Noegel A.A."/>
            <person name="Eichinger L."/>
            <person name="Gallinger C."/>
            <person name="Pawlowski J."/>
            <person name="Sierra R."/>
            <person name="Euteneuer U."/>
            <person name="Pillet L."/>
            <person name="Moustafa A."/>
            <person name="Platzer M."/>
            <person name="Groth M."/>
            <person name="Szafranski K."/>
            <person name="Schliwa M."/>
        </authorList>
    </citation>
    <scope>NUCLEOTIDE SEQUENCE [LARGE SCALE GENOMIC DNA]</scope>
</reference>